<organism evidence="1">
    <name type="scientific">Rhizophora mucronata</name>
    <name type="common">Asiatic mangrove</name>
    <dbReference type="NCBI Taxonomy" id="61149"/>
    <lineage>
        <taxon>Eukaryota</taxon>
        <taxon>Viridiplantae</taxon>
        <taxon>Streptophyta</taxon>
        <taxon>Embryophyta</taxon>
        <taxon>Tracheophyta</taxon>
        <taxon>Spermatophyta</taxon>
        <taxon>Magnoliopsida</taxon>
        <taxon>eudicotyledons</taxon>
        <taxon>Gunneridae</taxon>
        <taxon>Pentapetalae</taxon>
        <taxon>rosids</taxon>
        <taxon>fabids</taxon>
        <taxon>Malpighiales</taxon>
        <taxon>Rhizophoraceae</taxon>
        <taxon>Rhizophora</taxon>
    </lineage>
</organism>
<reference evidence="1" key="1">
    <citation type="submission" date="2018-02" db="EMBL/GenBank/DDBJ databases">
        <title>Rhizophora mucronata_Transcriptome.</title>
        <authorList>
            <person name="Meera S.P."/>
            <person name="Sreeshan A."/>
            <person name="Augustine A."/>
        </authorList>
    </citation>
    <scope>NUCLEOTIDE SEQUENCE</scope>
    <source>
        <tissue evidence="1">Leaf</tissue>
    </source>
</reference>
<sequence>MNFRYTPSNTHAPKIYFSKAYTKLTMDQVSCNLKETSGNCDLPNYSILSQAAYHATKGNSCRTL</sequence>
<evidence type="ECO:0000313" key="1">
    <source>
        <dbReference type="EMBL" id="MBX38059.1"/>
    </source>
</evidence>
<protein>
    <submittedName>
        <fullName evidence="1">Uncharacterized protein</fullName>
    </submittedName>
</protein>
<proteinExistence type="predicted"/>
<name>A0A2P2N6D0_RHIMU</name>
<dbReference type="EMBL" id="GGEC01057575">
    <property type="protein sequence ID" value="MBX38059.1"/>
    <property type="molecule type" value="Transcribed_RNA"/>
</dbReference>
<accession>A0A2P2N6D0</accession>
<dbReference type="AlphaFoldDB" id="A0A2P2N6D0"/>